<evidence type="ECO:0000313" key="4">
    <source>
        <dbReference type="Proteomes" id="UP000017836"/>
    </source>
</evidence>
<keyword evidence="1" id="KW-0880">Kelch repeat</keyword>
<dbReference type="Pfam" id="PF01344">
    <property type="entry name" value="Kelch_1"/>
    <property type="match status" value="1"/>
</dbReference>
<dbReference type="InterPro" id="IPR006652">
    <property type="entry name" value="Kelch_1"/>
</dbReference>
<dbReference type="HOGENOM" id="CLU_028510_2_1_1"/>
<reference evidence="4" key="1">
    <citation type="journal article" date="2013" name="Science">
        <title>The Amborella genome and the evolution of flowering plants.</title>
        <authorList>
            <consortium name="Amborella Genome Project"/>
        </authorList>
    </citation>
    <scope>NUCLEOTIDE SEQUENCE [LARGE SCALE GENOMIC DNA]</scope>
</reference>
<dbReference type="InterPro" id="IPR052439">
    <property type="entry name" value="F-box/Kelch-repeat"/>
</dbReference>
<evidence type="ECO:0000313" key="3">
    <source>
        <dbReference type="EMBL" id="ERN09983.1"/>
    </source>
</evidence>
<dbReference type="eggNOG" id="KOG1072">
    <property type="taxonomic scope" value="Eukaryota"/>
</dbReference>
<dbReference type="SUPFAM" id="SSF117281">
    <property type="entry name" value="Kelch motif"/>
    <property type="match status" value="1"/>
</dbReference>
<keyword evidence="4" id="KW-1185">Reference proteome</keyword>
<dbReference type="PANTHER" id="PTHR46122">
    <property type="entry name" value="GALACTOSE OXIDASE/KELCH REPEAT PROTEIN-RELATED"/>
    <property type="match status" value="1"/>
</dbReference>
<dbReference type="OMA" id="QFIHNFC"/>
<dbReference type="InterPro" id="IPR015915">
    <property type="entry name" value="Kelch-typ_b-propeller"/>
</dbReference>
<evidence type="ECO:0008006" key="5">
    <source>
        <dbReference type="Google" id="ProtNLM"/>
    </source>
</evidence>
<dbReference type="Gramene" id="ERN09983">
    <property type="protein sequence ID" value="ERN09983"/>
    <property type="gene ID" value="AMTR_s00013p00223980"/>
</dbReference>
<dbReference type="Gene3D" id="2.130.10.80">
    <property type="entry name" value="Galactose oxidase/kelch, beta-propeller"/>
    <property type="match status" value="1"/>
</dbReference>
<dbReference type="GO" id="GO:0005634">
    <property type="term" value="C:nucleus"/>
    <property type="evidence" value="ECO:0007669"/>
    <property type="project" value="UniProtKB-ARBA"/>
</dbReference>
<evidence type="ECO:0000256" key="2">
    <source>
        <dbReference type="ARBA" id="ARBA00022737"/>
    </source>
</evidence>
<gene>
    <name evidence="3" type="ORF">AMTR_s00013p00223980</name>
</gene>
<keyword evidence="2" id="KW-0677">Repeat</keyword>
<dbReference type="PANTHER" id="PTHR46122:SF5">
    <property type="entry name" value="F-BOX DOMAIN-CONTAINING PROTEIN"/>
    <property type="match status" value="1"/>
</dbReference>
<accession>W1PPI8</accession>
<sequence>MNSAEQYDPETRTWRPLPPMHIKRTHCLGFFMNSKFYVVRGEGVNRDDLKCGEFYDPEMNEWVLVEGMLGDRPIPTGSDGRPLPRSQPLVVVVNRCELYELEPCMNALKVYEEEEKRWRAVGFVPVRADQNGGWGVAFKSLGDRLSVLL</sequence>
<protein>
    <recommendedName>
        <fullName evidence="5">F-box associated domain-containing protein</fullName>
    </recommendedName>
</protein>
<dbReference type="InterPro" id="IPR037293">
    <property type="entry name" value="Gal_Oxidase_central_sf"/>
</dbReference>
<organism evidence="3 4">
    <name type="scientific">Amborella trichopoda</name>
    <dbReference type="NCBI Taxonomy" id="13333"/>
    <lineage>
        <taxon>Eukaryota</taxon>
        <taxon>Viridiplantae</taxon>
        <taxon>Streptophyta</taxon>
        <taxon>Embryophyta</taxon>
        <taxon>Tracheophyta</taxon>
        <taxon>Spermatophyta</taxon>
        <taxon>Magnoliopsida</taxon>
        <taxon>Amborellales</taxon>
        <taxon>Amborellaceae</taxon>
        <taxon>Amborella</taxon>
    </lineage>
</organism>
<name>W1PPI8_AMBTC</name>
<dbReference type="Proteomes" id="UP000017836">
    <property type="component" value="Unassembled WGS sequence"/>
</dbReference>
<proteinExistence type="predicted"/>
<dbReference type="EMBL" id="KI392979">
    <property type="protein sequence ID" value="ERN09983.1"/>
    <property type="molecule type" value="Genomic_DNA"/>
</dbReference>
<dbReference type="AlphaFoldDB" id="W1PPI8"/>
<evidence type="ECO:0000256" key="1">
    <source>
        <dbReference type="ARBA" id="ARBA00022441"/>
    </source>
</evidence>